<dbReference type="Proteomes" id="UP000006790">
    <property type="component" value="Chromosome 4"/>
</dbReference>
<dbReference type="PANTHER" id="PTHR22977:SF1">
    <property type="entry name" value="COX ASSEMBLY MITOCHONDRIAL PROTEIN 2 HOMOLOG"/>
    <property type="match status" value="1"/>
</dbReference>
<evidence type="ECO:0000256" key="4">
    <source>
        <dbReference type="RuleBase" id="RU364104"/>
    </source>
</evidence>
<keyword evidence="2 4" id="KW-0496">Mitochondrion</keyword>
<dbReference type="HOGENOM" id="CLU_169286_3_1_1"/>
<dbReference type="STRING" id="931890.G8JSJ2"/>
<organism evidence="5 6">
    <name type="scientific">Eremothecium cymbalariae (strain CBS 270.75 / DBVPG 7215 / KCTC 17166 / NRRL Y-17582)</name>
    <name type="common">Yeast</name>
    <dbReference type="NCBI Taxonomy" id="931890"/>
    <lineage>
        <taxon>Eukaryota</taxon>
        <taxon>Fungi</taxon>
        <taxon>Dikarya</taxon>
        <taxon>Ascomycota</taxon>
        <taxon>Saccharomycotina</taxon>
        <taxon>Saccharomycetes</taxon>
        <taxon>Saccharomycetales</taxon>
        <taxon>Saccharomycetaceae</taxon>
        <taxon>Eremothecium</taxon>
    </lineage>
</organism>
<evidence type="ECO:0000313" key="6">
    <source>
        <dbReference type="Proteomes" id="UP000006790"/>
    </source>
</evidence>
<keyword evidence="4" id="KW-0143">Chaperone</keyword>
<keyword evidence="3" id="KW-1015">Disulfide bond</keyword>
<sequence length="106" mass="12528">MHPQLQAQRFHSCLDLIQALDKCHQAEFYKKAFGYCNNEKEELSKCLHEARLADQKDNILKNKEKRKMIDQKWKQIEEEEFGEDAILKKIIQRHAAKQNPKSSSTD</sequence>
<keyword evidence="4" id="KW-0472">Membrane</keyword>
<dbReference type="GeneID" id="11471655"/>
<dbReference type="OrthoDB" id="532630at2759"/>
<evidence type="ECO:0000256" key="2">
    <source>
        <dbReference type="ARBA" id="ARBA00023128"/>
    </source>
</evidence>
<gene>
    <name evidence="5" type="ordered locus">Ecym_4693</name>
</gene>
<dbReference type="AlphaFoldDB" id="G8JSJ2"/>
<dbReference type="GO" id="GO:0033617">
    <property type="term" value="P:mitochondrial respiratory chain complex IV assembly"/>
    <property type="evidence" value="ECO:0007669"/>
    <property type="project" value="EnsemblFungi"/>
</dbReference>
<dbReference type="Pfam" id="PF08583">
    <property type="entry name" value="Cmc1"/>
    <property type="match status" value="1"/>
</dbReference>
<dbReference type="InterPro" id="IPR013892">
    <property type="entry name" value="Cyt_c_biogenesis_Cmc1-like"/>
</dbReference>
<reference evidence="6" key="1">
    <citation type="journal article" date="2012" name="G3 (Bethesda)">
        <title>Pichia sorbitophila, an interspecies yeast hybrid reveals early steps of genome resolution following polyploidization.</title>
        <authorList>
            <person name="Leh Louis V."/>
            <person name="Despons L."/>
            <person name="Friedrich A."/>
            <person name="Martin T."/>
            <person name="Durrens P."/>
            <person name="Casaregola S."/>
            <person name="Neuveglise C."/>
            <person name="Fairhead C."/>
            <person name="Marck C."/>
            <person name="Cruz J.A."/>
            <person name="Straub M.L."/>
            <person name="Kugler V."/>
            <person name="Sacerdot C."/>
            <person name="Uzunov Z."/>
            <person name="Thierry A."/>
            <person name="Weiss S."/>
            <person name="Bleykasten C."/>
            <person name="De Montigny J."/>
            <person name="Jacques N."/>
            <person name="Jung P."/>
            <person name="Lemaire M."/>
            <person name="Mallet S."/>
            <person name="Morel G."/>
            <person name="Richard G.F."/>
            <person name="Sarkar A."/>
            <person name="Savel G."/>
            <person name="Schacherer J."/>
            <person name="Seret M.L."/>
            <person name="Talla E."/>
            <person name="Samson G."/>
            <person name="Jubin C."/>
            <person name="Poulain J."/>
            <person name="Vacherie B."/>
            <person name="Barbe V."/>
            <person name="Pelletier E."/>
            <person name="Sherman D.J."/>
            <person name="Westhof E."/>
            <person name="Weissenbach J."/>
            <person name="Baret P.V."/>
            <person name="Wincker P."/>
            <person name="Gaillardin C."/>
            <person name="Dujon B."/>
            <person name="Souciet J.L."/>
        </authorList>
    </citation>
    <scope>NUCLEOTIDE SEQUENCE [LARGE SCALE GENOMIC DNA]</scope>
    <source>
        <strain evidence="6">CBS 270.75 / DBVPG 7215 / KCTC 17166 / NRRL Y-17582</strain>
    </source>
</reference>
<dbReference type="OMA" id="GMCNFEK"/>
<evidence type="ECO:0000256" key="3">
    <source>
        <dbReference type="ARBA" id="ARBA00023157"/>
    </source>
</evidence>
<evidence type="ECO:0000256" key="1">
    <source>
        <dbReference type="ARBA" id="ARBA00007347"/>
    </source>
</evidence>
<comment type="subcellular location">
    <subcellularLocation>
        <location evidence="4">Mitochondrion inner membrane</location>
    </subcellularLocation>
</comment>
<dbReference type="PROSITE" id="PS51808">
    <property type="entry name" value="CHCH"/>
    <property type="match status" value="1"/>
</dbReference>
<dbReference type="GO" id="GO:0005743">
    <property type="term" value="C:mitochondrial inner membrane"/>
    <property type="evidence" value="ECO:0007669"/>
    <property type="project" value="UniProtKB-SubCell"/>
</dbReference>
<dbReference type="eggNOG" id="KOG4148">
    <property type="taxonomic scope" value="Eukaryota"/>
</dbReference>
<keyword evidence="4" id="KW-0999">Mitochondrion inner membrane</keyword>
<comment type="function">
    <text evidence="4">Required for mitochondrial cytochrome c oxidase (COX) assembly and respiration.</text>
</comment>
<evidence type="ECO:0000313" key="5">
    <source>
        <dbReference type="EMBL" id="AET39714.1"/>
    </source>
</evidence>
<name>G8JSJ2_ERECY</name>
<accession>G8JSJ2</accession>
<dbReference type="EMBL" id="CP002500">
    <property type="protein sequence ID" value="AET39714.1"/>
    <property type="molecule type" value="Genomic_DNA"/>
</dbReference>
<dbReference type="PANTHER" id="PTHR22977">
    <property type="entry name" value="COX ASSEMBLY MITOCHONDRIAL PROTEIN"/>
    <property type="match status" value="1"/>
</dbReference>
<dbReference type="FunCoup" id="G8JSJ2">
    <property type="interactions" value="76"/>
</dbReference>
<dbReference type="GO" id="GO:0005758">
    <property type="term" value="C:mitochondrial intermembrane space"/>
    <property type="evidence" value="ECO:0007669"/>
    <property type="project" value="EnsemblFungi"/>
</dbReference>
<proteinExistence type="inferred from homology"/>
<keyword evidence="6" id="KW-1185">Reference proteome</keyword>
<dbReference type="RefSeq" id="XP_003646531.1">
    <property type="nucleotide sequence ID" value="XM_003646483.1"/>
</dbReference>
<dbReference type="InParanoid" id="G8JSJ2"/>
<dbReference type="KEGG" id="erc:Ecym_4693"/>
<comment type="similarity">
    <text evidence="1 4">Belongs to the CMC family.</text>
</comment>
<protein>
    <recommendedName>
        <fullName evidence="4">COX assembly mitochondrial protein</fullName>
    </recommendedName>
</protein>